<dbReference type="GO" id="GO:0005615">
    <property type="term" value="C:extracellular space"/>
    <property type="evidence" value="ECO:0007669"/>
    <property type="project" value="TreeGrafter"/>
</dbReference>
<dbReference type="Proteomes" id="UP000265040">
    <property type="component" value="Chromosome 6"/>
</dbReference>
<keyword evidence="2" id="KW-0964">Secreted</keyword>
<dbReference type="PROSITE" id="PS51132">
    <property type="entry name" value="OLF"/>
    <property type="match status" value="1"/>
</dbReference>
<reference evidence="6" key="1">
    <citation type="submission" date="2021-04" db="EMBL/GenBank/DDBJ databases">
        <authorList>
            <consortium name="Wellcome Sanger Institute Data Sharing"/>
        </authorList>
    </citation>
    <scope>NUCLEOTIDE SEQUENCE [LARGE SCALE GENOMIC DNA]</scope>
</reference>
<dbReference type="GeneTree" id="ENSGT00940000165829"/>
<dbReference type="SMART" id="SM00284">
    <property type="entry name" value="OLF"/>
    <property type="match status" value="1"/>
</dbReference>
<feature type="chain" id="PRO_5018549746" description="Olfactomedin-like domain-containing protein" evidence="4">
    <location>
        <begin position="17"/>
        <end position="456"/>
    </location>
</feature>
<organism evidence="6 7">
    <name type="scientific">Anabas testudineus</name>
    <name type="common">Climbing perch</name>
    <name type="synonym">Anthias testudineus</name>
    <dbReference type="NCBI Taxonomy" id="64144"/>
    <lineage>
        <taxon>Eukaryota</taxon>
        <taxon>Metazoa</taxon>
        <taxon>Chordata</taxon>
        <taxon>Craniata</taxon>
        <taxon>Vertebrata</taxon>
        <taxon>Euteleostomi</taxon>
        <taxon>Actinopterygii</taxon>
        <taxon>Neopterygii</taxon>
        <taxon>Teleostei</taxon>
        <taxon>Neoteleostei</taxon>
        <taxon>Acanthomorphata</taxon>
        <taxon>Anabantaria</taxon>
        <taxon>Anabantiformes</taxon>
        <taxon>Anabantoidei</taxon>
        <taxon>Anabantidae</taxon>
        <taxon>Anabas</taxon>
    </lineage>
</organism>
<reference evidence="6" key="2">
    <citation type="submission" date="2025-08" db="UniProtKB">
        <authorList>
            <consortium name="Ensembl"/>
        </authorList>
    </citation>
    <scope>IDENTIFICATION</scope>
</reference>
<evidence type="ECO:0000313" key="7">
    <source>
        <dbReference type="Proteomes" id="UP000265040"/>
    </source>
</evidence>
<comment type="subcellular location">
    <subcellularLocation>
        <location evidence="1">Secreted</location>
    </subcellularLocation>
</comment>
<dbReference type="PANTHER" id="PTHR23192:SF31">
    <property type="entry name" value="OLFACTOMEDIN-4-LIKE"/>
    <property type="match status" value="1"/>
</dbReference>
<dbReference type="InterPro" id="IPR003112">
    <property type="entry name" value="Olfac-like_dom"/>
</dbReference>
<dbReference type="InParanoid" id="A0A3Q1HTC4"/>
<dbReference type="InterPro" id="IPR050605">
    <property type="entry name" value="Olfactomedin-like_domain"/>
</dbReference>
<dbReference type="AlphaFoldDB" id="A0A3Q1HTC4"/>
<dbReference type="PANTHER" id="PTHR23192">
    <property type="entry name" value="OLFACTOMEDIN-RELATED"/>
    <property type="match status" value="1"/>
</dbReference>
<evidence type="ECO:0000256" key="1">
    <source>
        <dbReference type="ARBA" id="ARBA00004613"/>
    </source>
</evidence>
<dbReference type="OrthoDB" id="8626508at2759"/>
<dbReference type="GO" id="GO:0007165">
    <property type="term" value="P:signal transduction"/>
    <property type="evidence" value="ECO:0007669"/>
    <property type="project" value="TreeGrafter"/>
</dbReference>
<comment type="caution">
    <text evidence="3">Lacks conserved residue(s) required for the propagation of feature annotation.</text>
</comment>
<dbReference type="Pfam" id="PF02191">
    <property type="entry name" value="OLF"/>
    <property type="match status" value="1"/>
</dbReference>
<evidence type="ECO:0000256" key="2">
    <source>
        <dbReference type="ARBA" id="ARBA00022525"/>
    </source>
</evidence>
<dbReference type="Ensembl" id="ENSATET00000010783.3">
    <property type="protein sequence ID" value="ENSATEP00000010599.1"/>
    <property type="gene ID" value="ENSATEG00000007450.3"/>
</dbReference>
<feature type="signal peptide" evidence="4">
    <location>
        <begin position="1"/>
        <end position="16"/>
    </location>
</feature>
<keyword evidence="4" id="KW-0732">Signal</keyword>
<dbReference type="SUPFAM" id="SSF50969">
    <property type="entry name" value="YVTN repeat-like/Quinoprotein amine dehydrogenase"/>
    <property type="match status" value="1"/>
</dbReference>
<evidence type="ECO:0000259" key="5">
    <source>
        <dbReference type="PROSITE" id="PS51132"/>
    </source>
</evidence>
<dbReference type="OMA" id="PYCYYEC"/>
<evidence type="ECO:0000256" key="4">
    <source>
        <dbReference type="SAM" id="SignalP"/>
    </source>
</evidence>
<feature type="domain" description="Olfactomedin-like" evidence="5">
    <location>
        <begin position="179"/>
        <end position="456"/>
    </location>
</feature>
<keyword evidence="7" id="KW-1185">Reference proteome</keyword>
<dbReference type="STRING" id="64144.ENSATEP00000010599"/>
<reference evidence="6" key="3">
    <citation type="submission" date="2025-09" db="UniProtKB">
        <authorList>
            <consortium name="Ensembl"/>
        </authorList>
    </citation>
    <scope>IDENTIFICATION</scope>
</reference>
<proteinExistence type="predicted"/>
<evidence type="ECO:0000313" key="6">
    <source>
        <dbReference type="Ensembl" id="ENSATEP00000010599.1"/>
    </source>
</evidence>
<dbReference type="InterPro" id="IPR011044">
    <property type="entry name" value="Quino_amine_DH_bsu"/>
</dbReference>
<evidence type="ECO:0000256" key="3">
    <source>
        <dbReference type="PROSITE-ProRule" id="PRU00446"/>
    </source>
</evidence>
<protein>
    <recommendedName>
        <fullName evidence="5">Olfactomedin-like domain-containing protein</fullName>
    </recommendedName>
</protein>
<name>A0A3Q1HTC4_ANATE</name>
<accession>A0A3Q1HTC4</accession>
<sequence>MLLLLLLLSLTHDGQPQRVVGRKNNGSCACEVNVAAWSFPVVKYEGVLEQVQSCEGSLHNLQEQVSTERLPRIQALVNNVTARLEPFQYLHHQGLYTALSLRLLGDELSQLETDISSLHSQSKTAQTQKLSVEVGKLRRDVVRMKTSDTINMKTVKEKLRYLKNSAQSCKSIPQRFQRYCLKGLITNISDPIMTKVSPLGKSYISGSWGKQAQFDSEGQKDSYWVQTLVSGHTSGNTLRIYQSYENFMASANYKDFTFASSYTDSKSIEGPSSVLYGEALYYHCYRSADICRYDLNTNEVQRVTLPGTGVGFNNKFPYCYYDCRANSDVDVEADETGLWALYATVSNHGNLVVSRLVWDNDAKTLNVSQTWETRLFKKAVSNAFMVCGVLYATRYVDEFREEVFYAFDTATGKEDNSLALPLEKVAKGVASLSYNPTNRQIYMYNDGYLLAYQAYF</sequence>